<dbReference type="EMBL" id="KN822026">
    <property type="protein sequence ID" value="KIM64870.1"/>
    <property type="molecule type" value="Genomic_DNA"/>
</dbReference>
<dbReference type="Proteomes" id="UP000053989">
    <property type="component" value="Unassembled WGS sequence"/>
</dbReference>
<proteinExistence type="predicted"/>
<accession>A0A0C3DWB9</accession>
<name>A0A0C3DWB9_9AGAM</name>
<gene>
    <name evidence="1" type="ORF">SCLCIDRAFT_1212965</name>
</gene>
<protein>
    <submittedName>
        <fullName evidence="1">Uncharacterized protein</fullName>
    </submittedName>
</protein>
<reference evidence="2" key="2">
    <citation type="submission" date="2015-01" db="EMBL/GenBank/DDBJ databases">
        <title>Evolutionary Origins and Diversification of the Mycorrhizal Mutualists.</title>
        <authorList>
            <consortium name="DOE Joint Genome Institute"/>
            <consortium name="Mycorrhizal Genomics Consortium"/>
            <person name="Kohler A."/>
            <person name="Kuo A."/>
            <person name="Nagy L.G."/>
            <person name="Floudas D."/>
            <person name="Copeland A."/>
            <person name="Barry K.W."/>
            <person name="Cichocki N."/>
            <person name="Veneault-Fourrey C."/>
            <person name="LaButti K."/>
            <person name="Lindquist E.A."/>
            <person name="Lipzen A."/>
            <person name="Lundell T."/>
            <person name="Morin E."/>
            <person name="Murat C."/>
            <person name="Riley R."/>
            <person name="Ohm R."/>
            <person name="Sun H."/>
            <person name="Tunlid A."/>
            <person name="Henrissat B."/>
            <person name="Grigoriev I.V."/>
            <person name="Hibbett D.S."/>
            <person name="Martin F."/>
        </authorList>
    </citation>
    <scope>NUCLEOTIDE SEQUENCE [LARGE SCALE GENOMIC DNA]</scope>
    <source>
        <strain evidence="2">Foug A</strain>
    </source>
</reference>
<dbReference type="HOGENOM" id="CLU_2813911_0_0_1"/>
<reference evidence="1 2" key="1">
    <citation type="submission" date="2014-04" db="EMBL/GenBank/DDBJ databases">
        <authorList>
            <consortium name="DOE Joint Genome Institute"/>
            <person name="Kuo A."/>
            <person name="Kohler A."/>
            <person name="Nagy L.G."/>
            <person name="Floudas D."/>
            <person name="Copeland A."/>
            <person name="Barry K.W."/>
            <person name="Cichocki N."/>
            <person name="Veneault-Fourrey C."/>
            <person name="LaButti K."/>
            <person name="Lindquist E.A."/>
            <person name="Lipzen A."/>
            <person name="Lundell T."/>
            <person name="Morin E."/>
            <person name="Murat C."/>
            <person name="Sun H."/>
            <person name="Tunlid A."/>
            <person name="Henrissat B."/>
            <person name="Grigoriev I.V."/>
            <person name="Hibbett D.S."/>
            <person name="Martin F."/>
            <person name="Nordberg H.P."/>
            <person name="Cantor M.N."/>
            <person name="Hua S.X."/>
        </authorList>
    </citation>
    <scope>NUCLEOTIDE SEQUENCE [LARGE SCALE GENOMIC DNA]</scope>
    <source>
        <strain evidence="1 2">Foug A</strain>
    </source>
</reference>
<organism evidence="1 2">
    <name type="scientific">Scleroderma citrinum Foug A</name>
    <dbReference type="NCBI Taxonomy" id="1036808"/>
    <lineage>
        <taxon>Eukaryota</taxon>
        <taxon>Fungi</taxon>
        <taxon>Dikarya</taxon>
        <taxon>Basidiomycota</taxon>
        <taxon>Agaricomycotina</taxon>
        <taxon>Agaricomycetes</taxon>
        <taxon>Agaricomycetidae</taxon>
        <taxon>Boletales</taxon>
        <taxon>Sclerodermatineae</taxon>
        <taxon>Sclerodermataceae</taxon>
        <taxon>Scleroderma</taxon>
    </lineage>
</organism>
<sequence>MPRYDIHAPVNESAEGVLIELFFSPVPGVLHWRTSESFGMRAWLQTVRRSNNGFSGMSLPDMRKGYG</sequence>
<keyword evidence="2" id="KW-1185">Reference proteome</keyword>
<dbReference type="AlphaFoldDB" id="A0A0C3DWB9"/>
<evidence type="ECO:0000313" key="1">
    <source>
        <dbReference type="EMBL" id="KIM64870.1"/>
    </source>
</evidence>
<evidence type="ECO:0000313" key="2">
    <source>
        <dbReference type="Proteomes" id="UP000053989"/>
    </source>
</evidence>
<dbReference type="InParanoid" id="A0A0C3DWB9"/>